<keyword evidence="6" id="KW-0378">Hydrolase</keyword>
<proteinExistence type="inferred from homology"/>
<dbReference type="OrthoDB" id="337581at2759"/>
<dbReference type="AlphaFoldDB" id="A0A1G4IQB4"/>
<dbReference type="Pfam" id="PF02144">
    <property type="entry name" value="Rad1"/>
    <property type="match status" value="1"/>
</dbReference>
<dbReference type="InterPro" id="IPR016587">
    <property type="entry name" value="Rad17"/>
</dbReference>
<evidence type="ECO:0000256" key="2">
    <source>
        <dbReference type="ARBA" id="ARBA00010991"/>
    </source>
</evidence>
<dbReference type="Proteomes" id="UP000190274">
    <property type="component" value="Chromosome A"/>
</dbReference>
<comment type="similarity">
    <text evidence="2 6">Belongs to the rad1 family.</text>
</comment>
<evidence type="ECO:0000256" key="6">
    <source>
        <dbReference type="PIRNR" id="PIRNR011769"/>
    </source>
</evidence>
<keyword evidence="9" id="KW-1185">Reference proteome</keyword>
<dbReference type="GO" id="GO:0003690">
    <property type="term" value="F:double-stranded DNA binding"/>
    <property type="evidence" value="ECO:0007669"/>
    <property type="project" value="EnsemblFungi"/>
</dbReference>
<dbReference type="Gene3D" id="3.70.10.10">
    <property type="match status" value="1"/>
</dbReference>
<evidence type="ECO:0000256" key="7">
    <source>
        <dbReference type="SAM" id="MobiDB-lite"/>
    </source>
</evidence>
<evidence type="ECO:0000256" key="5">
    <source>
        <dbReference type="ARBA" id="ARBA00023242"/>
    </source>
</evidence>
<dbReference type="InterPro" id="IPR003021">
    <property type="entry name" value="Rad1_Rec1_Rad17"/>
</dbReference>
<dbReference type="PANTHER" id="PTHR10870:SF0">
    <property type="entry name" value="CELL CYCLE CHECKPOINT PROTEIN RAD1"/>
    <property type="match status" value="1"/>
</dbReference>
<dbReference type="GO" id="GO:0016787">
    <property type="term" value="F:hydrolase activity"/>
    <property type="evidence" value="ECO:0007669"/>
    <property type="project" value="UniProtKB-KW"/>
</dbReference>
<dbReference type="EMBL" id="LT598460">
    <property type="protein sequence ID" value="SCU78952.1"/>
    <property type="molecule type" value="Genomic_DNA"/>
</dbReference>
<evidence type="ECO:0000256" key="3">
    <source>
        <dbReference type="ARBA" id="ARBA00022763"/>
    </source>
</evidence>
<name>A0A1G4IQB4_9SACH</name>
<evidence type="ECO:0000313" key="9">
    <source>
        <dbReference type="Proteomes" id="UP000190274"/>
    </source>
</evidence>
<accession>A0A1G4IQB4</accession>
<dbReference type="GO" id="GO:0006302">
    <property type="term" value="P:double-strand break repair"/>
    <property type="evidence" value="ECO:0007669"/>
    <property type="project" value="UniProtKB-UniRule"/>
</dbReference>
<dbReference type="GO" id="GO:0003684">
    <property type="term" value="F:damaged DNA binding"/>
    <property type="evidence" value="ECO:0007669"/>
    <property type="project" value="UniProtKB-UniRule"/>
</dbReference>
<dbReference type="PRINTS" id="PR01245">
    <property type="entry name" value="RAD1REC1"/>
</dbReference>
<dbReference type="GO" id="GO:0000077">
    <property type="term" value="P:DNA damage checkpoint signaling"/>
    <property type="evidence" value="ECO:0007669"/>
    <property type="project" value="UniProtKB-UniRule"/>
</dbReference>
<dbReference type="GO" id="GO:0030896">
    <property type="term" value="C:checkpoint clamp complex"/>
    <property type="evidence" value="ECO:0007669"/>
    <property type="project" value="UniProtKB-UniRule"/>
</dbReference>
<organism evidence="8 9">
    <name type="scientific">Lachancea dasiensis</name>
    <dbReference type="NCBI Taxonomy" id="1072105"/>
    <lineage>
        <taxon>Eukaryota</taxon>
        <taxon>Fungi</taxon>
        <taxon>Dikarya</taxon>
        <taxon>Ascomycota</taxon>
        <taxon>Saccharomycotina</taxon>
        <taxon>Saccharomycetes</taxon>
        <taxon>Saccharomycetales</taxon>
        <taxon>Saccharomycetaceae</taxon>
        <taxon>Lachancea</taxon>
    </lineage>
</organism>
<comment type="subcellular location">
    <subcellularLocation>
        <location evidence="1 6">Nucleus</location>
    </subcellularLocation>
</comment>
<keyword evidence="5 6" id="KW-0539">Nucleus</keyword>
<evidence type="ECO:0000313" key="8">
    <source>
        <dbReference type="EMBL" id="SCU78952.1"/>
    </source>
</evidence>
<keyword evidence="6" id="KW-0540">Nuclease</keyword>
<evidence type="ECO:0000256" key="4">
    <source>
        <dbReference type="ARBA" id="ARBA00023204"/>
    </source>
</evidence>
<keyword evidence="3 6" id="KW-0227">DNA damage</keyword>
<keyword evidence="6" id="KW-0238">DNA-binding</keyword>
<keyword evidence="4 6" id="KW-0234">DNA repair</keyword>
<comment type="function">
    <text evidence="6">Component of the checkpoint clamp complex involved in the surveillance mechanism that allows the DNA repair pathways to act to restore the integrity of the DNA prior to DNA synthesis or separation of the replicated chromosomes.</text>
</comment>
<feature type="region of interest" description="Disordered" evidence="7">
    <location>
        <begin position="336"/>
        <end position="356"/>
    </location>
</feature>
<dbReference type="GO" id="GO:0007131">
    <property type="term" value="P:reciprocal meiotic recombination"/>
    <property type="evidence" value="ECO:0007669"/>
    <property type="project" value="EnsemblFungi"/>
</dbReference>
<dbReference type="PANTHER" id="PTHR10870">
    <property type="entry name" value="CELL CYCLE CHECKPOINT PROTEIN RAD1"/>
    <property type="match status" value="1"/>
</dbReference>
<evidence type="ECO:0000256" key="1">
    <source>
        <dbReference type="ARBA" id="ARBA00004123"/>
    </source>
</evidence>
<dbReference type="GO" id="GO:0004518">
    <property type="term" value="F:nuclease activity"/>
    <property type="evidence" value="ECO:0007669"/>
    <property type="project" value="UniProtKB-KW"/>
</dbReference>
<dbReference type="PIRSF" id="PIRSF011769">
    <property type="entry name" value="Cell_cycle_RAD17"/>
    <property type="match status" value="1"/>
</dbReference>
<dbReference type="STRING" id="1266660.A0A1G4IQB4"/>
<gene>
    <name evidence="8" type="ORF">LADA_0A08790G</name>
</gene>
<protein>
    <recommendedName>
        <fullName evidence="6">DNA damage checkpoint control protein RAD17</fullName>
    </recommendedName>
</protein>
<reference evidence="8 9" key="1">
    <citation type="submission" date="2016-03" db="EMBL/GenBank/DDBJ databases">
        <authorList>
            <person name="Devillers H."/>
        </authorList>
    </citation>
    <scope>NUCLEOTIDE SEQUENCE [LARGE SCALE GENOMIC DNA]</scope>
    <source>
        <strain evidence="8">CBS 10888</strain>
    </source>
</reference>
<sequence length="389" mass="43527">MLDQSPLFSASTVHLEHITTALNCLRPFGTKDDVLIIIDKDGLSFARENNRVISIQLYLSKELFICYRYNAQDDNPDAHTKVCLKINHILDSVSVVSRDKDDIVECTLSYDGEGSPFVLIFEDSVITEKVEYSTYLVKEWDATGLELDTNAVTSECIMKGDVLYGALQDLKEIGCKECYTYAKSSKSGKRVFALISRSQLGLSKIMLPGERSILEKLEVYDATSHEQVYDVPVLGYFDFSTLDKIRPSAKTASKVMLRKDAHGLLSINMLSQTDDVILTDARRSRSTNWERASSSNDYPGIVIDISIVEKVRIDEADDDSEARFLMESSEDSVKPAYYPTSVPSRPPVLTATSHTEESLLFGRQQRSTEPDAGGDEDYIPATNDIPLFF</sequence>